<gene>
    <name evidence="1" type="primary">lptC</name>
    <name evidence="1" type="ORF">DF185_19360</name>
</gene>
<evidence type="ECO:0000313" key="2">
    <source>
        <dbReference type="Proteomes" id="UP000248079"/>
    </source>
</evidence>
<dbReference type="Gene3D" id="2.60.450.10">
    <property type="entry name" value="Lipopolysaccharide (LPS) transport protein A like domain"/>
    <property type="match status" value="1"/>
</dbReference>
<name>A0A2V3ZSI9_9BACT</name>
<protein>
    <submittedName>
        <fullName evidence="1">LPS export ABC transporter periplasmic protein LptC</fullName>
    </submittedName>
</protein>
<dbReference type="OrthoDB" id="9812080at2"/>
<organism evidence="1 2">
    <name type="scientific">Marinifilum breve</name>
    <dbReference type="NCBI Taxonomy" id="2184082"/>
    <lineage>
        <taxon>Bacteria</taxon>
        <taxon>Pseudomonadati</taxon>
        <taxon>Bacteroidota</taxon>
        <taxon>Bacteroidia</taxon>
        <taxon>Marinilabiliales</taxon>
        <taxon>Marinifilaceae</taxon>
    </lineage>
</organism>
<dbReference type="RefSeq" id="WP_110362743.1">
    <property type="nucleotide sequence ID" value="NZ_QFLI01000011.1"/>
</dbReference>
<dbReference type="NCBIfam" id="TIGR04409">
    <property type="entry name" value="LptC_YrbK"/>
    <property type="match status" value="1"/>
</dbReference>
<dbReference type="InterPro" id="IPR026265">
    <property type="entry name" value="LptC"/>
</dbReference>
<dbReference type="AlphaFoldDB" id="A0A2V3ZSI9"/>
<dbReference type="InterPro" id="IPR010664">
    <property type="entry name" value="LipoPS_assembly_LptC-rel"/>
</dbReference>
<dbReference type="EMBL" id="QFLI01000011">
    <property type="protein sequence ID" value="PXX96805.1"/>
    <property type="molecule type" value="Genomic_DNA"/>
</dbReference>
<accession>A0A2V3ZSI9</accession>
<dbReference type="GO" id="GO:0015221">
    <property type="term" value="F:lipopolysaccharide transmembrane transporter activity"/>
    <property type="evidence" value="ECO:0007669"/>
    <property type="project" value="InterPro"/>
</dbReference>
<reference evidence="1 2" key="1">
    <citation type="submission" date="2018-05" db="EMBL/GenBank/DDBJ databases">
        <title>Marinifilum breve JC075T sp. nov., a marine bacterium isolated from Yongle Blue Hole in the South China Sea.</title>
        <authorList>
            <person name="Fu T."/>
        </authorList>
    </citation>
    <scope>NUCLEOTIDE SEQUENCE [LARGE SCALE GENOMIC DNA]</scope>
    <source>
        <strain evidence="1 2">JC075</strain>
    </source>
</reference>
<proteinExistence type="predicted"/>
<keyword evidence="2" id="KW-1185">Reference proteome</keyword>
<comment type="caution">
    <text evidence="1">The sequence shown here is derived from an EMBL/GenBank/DDBJ whole genome shotgun (WGS) entry which is preliminary data.</text>
</comment>
<evidence type="ECO:0000313" key="1">
    <source>
        <dbReference type="EMBL" id="PXX96805.1"/>
    </source>
</evidence>
<dbReference type="Proteomes" id="UP000248079">
    <property type="component" value="Unassembled WGS sequence"/>
</dbReference>
<sequence length="194" mass="22193">MNSTPKNKYNIIKSIVILSGIAMLLSCENSMKEVQSLTTNENLPLQQGKEVEFIFTDSTKIQYRAFAVEFIETDSEESGMLQEFPKGGKIISYDKDESVAWEIKANYAKHYPKDELWELRNNVVAKSADGKTISSELMFWDHTKQLIYSDQYTRIITADGQVLEGSSFSIDEDMNDLRLKQGSGKVYFEDKNEQ</sequence>
<dbReference type="Pfam" id="PF06835">
    <property type="entry name" value="LptC"/>
    <property type="match status" value="1"/>
</dbReference>
<dbReference type="GO" id="GO:0005886">
    <property type="term" value="C:plasma membrane"/>
    <property type="evidence" value="ECO:0007669"/>
    <property type="project" value="InterPro"/>
</dbReference>
<dbReference type="PROSITE" id="PS51257">
    <property type="entry name" value="PROKAR_LIPOPROTEIN"/>
    <property type="match status" value="1"/>
</dbReference>